<dbReference type="eggNOG" id="KOG1904">
    <property type="taxonomic scope" value="Eukaryota"/>
</dbReference>
<dbReference type="FunFam" id="1.25.40.90:FF:000037">
    <property type="entry name" value="Enhancer of ag-4 2"/>
    <property type="match status" value="1"/>
</dbReference>
<evidence type="ECO:0000256" key="5">
    <source>
        <dbReference type="ARBA" id="ARBA00023089"/>
    </source>
</evidence>
<feature type="domain" description="CID" evidence="10">
    <location>
        <begin position="863"/>
        <end position="1004"/>
    </location>
</feature>
<reference evidence="11 12" key="1">
    <citation type="journal article" date="2009" name="Nat. Genet.">
        <title>The genome of the cucumber, Cucumis sativus L.</title>
        <authorList>
            <person name="Huang S."/>
            <person name="Li R."/>
            <person name="Zhang Z."/>
            <person name="Li L."/>
            <person name="Gu X."/>
            <person name="Fan W."/>
            <person name="Lucas W.J."/>
            <person name="Wang X."/>
            <person name="Xie B."/>
            <person name="Ni P."/>
            <person name="Ren Y."/>
            <person name="Zhu H."/>
            <person name="Li J."/>
            <person name="Lin K."/>
            <person name="Jin W."/>
            <person name="Fei Z."/>
            <person name="Li G."/>
            <person name="Staub J."/>
            <person name="Kilian A."/>
            <person name="van der Vossen E.A."/>
            <person name="Wu Y."/>
            <person name="Guo J."/>
            <person name="He J."/>
            <person name="Jia Z."/>
            <person name="Ren Y."/>
            <person name="Tian G."/>
            <person name="Lu Y."/>
            <person name="Ruan J."/>
            <person name="Qian W."/>
            <person name="Wang M."/>
            <person name="Huang Q."/>
            <person name="Li B."/>
            <person name="Xuan Z."/>
            <person name="Cao J."/>
            <person name="Asan"/>
            <person name="Wu Z."/>
            <person name="Zhang J."/>
            <person name="Cai Q."/>
            <person name="Bai Y."/>
            <person name="Zhao B."/>
            <person name="Han Y."/>
            <person name="Li Y."/>
            <person name="Li X."/>
            <person name="Wang S."/>
            <person name="Shi Q."/>
            <person name="Liu S."/>
            <person name="Cho W.K."/>
            <person name="Kim J.Y."/>
            <person name="Xu Y."/>
            <person name="Heller-Uszynska K."/>
            <person name="Miao H."/>
            <person name="Cheng Z."/>
            <person name="Zhang S."/>
            <person name="Wu J."/>
            <person name="Yang Y."/>
            <person name="Kang H."/>
            <person name="Li M."/>
            <person name="Liang H."/>
            <person name="Ren X."/>
            <person name="Shi Z."/>
            <person name="Wen M."/>
            <person name="Jian M."/>
            <person name="Yang H."/>
            <person name="Zhang G."/>
            <person name="Yang Z."/>
            <person name="Chen R."/>
            <person name="Liu S."/>
            <person name="Li J."/>
            <person name="Ma L."/>
            <person name="Liu H."/>
            <person name="Zhou Y."/>
            <person name="Zhao J."/>
            <person name="Fang X."/>
            <person name="Li G."/>
            <person name="Fang L."/>
            <person name="Li Y."/>
            <person name="Liu D."/>
            <person name="Zheng H."/>
            <person name="Zhang Y."/>
            <person name="Qin N."/>
            <person name="Li Z."/>
            <person name="Yang G."/>
            <person name="Yang S."/>
            <person name="Bolund L."/>
            <person name="Kristiansen K."/>
            <person name="Zheng H."/>
            <person name="Li S."/>
            <person name="Zhang X."/>
            <person name="Yang H."/>
            <person name="Wang J."/>
            <person name="Sun R."/>
            <person name="Zhang B."/>
            <person name="Jiang S."/>
            <person name="Wang J."/>
            <person name="Du Y."/>
            <person name="Li S."/>
        </authorList>
    </citation>
    <scope>NUCLEOTIDE SEQUENCE [LARGE SCALE GENOMIC DNA]</scope>
    <source>
        <strain evidence="12">cv. 9930</strain>
    </source>
</reference>
<feature type="compositionally biased region" description="Acidic residues" evidence="8">
    <location>
        <begin position="146"/>
        <end position="158"/>
    </location>
</feature>
<dbReference type="Proteomes" id="UP000029981">
    <property type="component" value="Chromosome 3"/>
</dbReference>
<feature type="compositionally biased region" description="Polar residues" evidence="8">
    <location>
        <begin position="669"/>
        <end position="681"/>
    </location>
</feature>
<feature type="compositionally biased region" description="Pro residues" evidence="8">
    <location>
        <begin position="1156"/>
        <end position="1230"/>
    </location>
</feature>
<gene>
    <name evidence="11" type="ORF">Csa_3G653430</name>
</gene>
<feature type="compositionally biased region" description="Polar residues" evidence="8">
    <location>
        <begin position="649"/>
        <end position="662"/>
    </location>
</feature>
<keyword evidence="7" id="KW-0539">Nucleus</keyword>
<feature type="compositionally biased region" description="Polar residues" evidence="8">
    <location>
        <begin position="471"/>
        <end position="499"/>
    </location>
</feature>
<dbReference type="STRING" id="3659.A0A0A0LEP0"/>
<keyword evidence="2" id="KW-0217">Developmental protein</keyword>
<dbReference type="GO" id="GO:0006338">
    <property type="term" value="P:chromatin remodeling"/>
    <property type="evidence" value="ECO:0000318"/>
    <property type="project" value="GO_Central"/>
</dbReference>
<feature type="compositionally biased region" description="Basic and acidic residues" evidence="8">
    <location>
        <begin position="1112"/>
        <end position="1123"/>
    </location>
</feature>
<feature type="compositionally biased region" description="Polar residues" evidence="8">
    <location>
        <begin position="604"/>
        <end position="614"/>
    </location>
</feature>
<keyword evidence="5" id="KW-0287">Flowering</keyword>
<dbReference type="InterPro" id="IPR000313">
    <property type="entry name" value="PWWP_dom"/>
</dbReference>
<feature type="compositionally biased region" description="Acidic residues" evidence="8">
    <location>
        <begin position="1102"/>
        <end position="1111"/>
    </location>
</feature>
<dbReference type="SUPFAM" id="SSF63748">
    <property type="entry name" value="Tudor/PWWP/MBT"/>
    <property type="match status" value="1"/>
</dbReference>
<dbReference type="PROSITE" id="PS50812">
    <property type="entry name" value="PWWP"/>
    <property type="match status" value="1"/>
</dbReference>
<dbReference type="GO" id="GO:0006397">
    <property type="term" value="P:mRNA processing"/>
    <property type="evidence" value="ECO:0007669"/>
    <property type="project" value="UniProtKB-KW"/>
</dbReference>
<feature type="compositionally biased region" description="Low complexity" evidence="8">
    <location>
        <begin position="1231"/>
        <end position="1248"/>
    </location>
</feature>
<evidence type="ECO:0000259" key="10">
    <source>
        <dbReference type="PROSITE" id="PS51391"/>
    </source>
</evidence>
<feature type="region of interest" description="Disordered" evidence="8">
    <location>
        <begin position="146"/>
        <end position="419"/>
    </location>
</feature>
<dbReference type="SMART" id="SM00582">
    <property type="entry name" value="RPR"/>
    <property type="match status" value="1"/>
</dbReference>
<dbReference type="Pfam" id="PF00855">
    <property type="entry name" value="PWWP"/>
    <property type="match status" value="1"/>
</dbReference>
<reference evidence="11 12" key="3">
    <citation type="journal article" date="2010" name="BMC Genomics">
        <title>Transcriptome sequencing and comparative analysis of cucumber flowers with different sex types.</title>
        <authorList>
            <person name="Guo S."/>
            <person name="Zheng Y."/>
            <person name="Joung J.G."/>
            <person name="Liu S."/>
            <person name="Zhang Z."/>
            <person name="Crasta O.R."/>
            <person name="Sobral B.W."/>
            <person name="Xu Y."/>
            <person name="Huang S."/>
            <person name="Fei Z."/>
        </authorList>
    </citation>
    <scope>NUCLEOTIDE SEQUENCE [LARGE SCALE GENOMIC DNA]</scope>
    <source>
        <strain evidence="12">cv. 9930</strain>
    </source>
</reference>
<sequence length="1620" mass="176365">MAPGRKRGANKAKANRKLSLGDLVLAKVKGFPAWPAKISRPEDWERSPDPKKCFVHFFGTLEIAFVAPGDIQAFTIVEKNKLSARCQGKTTQFAQAVREICSAFDEKQNEKTSGMRVDMERLETESGAPCTDEVVDNELDVDLKDEEVGPAESNDDAVNEGIGDYSSRLGRCSQKRGETNVQDIKSSVEPHQSDDSSSGISSEQKDNILDIAPKSEAVTFESDKSISQTEKPSELQNIPTANGQNVKKEGASSKKKQEAAAKHQKSKGSTVTASKSEVPDNRPNLPESVVDSNSKGGKKGKFTSGGGTREHGPRTLKPNSESGHGKKTKDLPRDKKHFKGKDDVADTKQSPKEQGQGKSKASAGKMPLVGQGKSDLGSSESLRPAKKLKRGDIGESKGSLSNNIKVASSPKPVVADEKVVKKSELKKLTPGLKSENLLKSSHHSDSVNSAAGDETVLPLTKRHRRALEAMSDTTTTVHNAKNEKSSFSQRYDASCSSSDRLLANHSNRKRRAVCIFDDDDEDPKTPVHGSSRNIDATLNGPDVSKNNDDHNQSPPTSPLTVNGTNGSEHDRSKESTSQAQRLSSSPKEPQTEEFQQEKPEAVDTSESPSKSGSEQLLPKDGKPNFISPKKSPSLANNSTTALERKKSPLLTNSATSLEQTKTVKPPIKASNTGVQKQSQGGSAKSMVLPSSSSSSQKLSVLQKSRSHSSGEKSKTTPKSRANDSTTMGGSSMDHDDLHGERSLVSEFKVTESALSMKHLIAAAQAKRREAHSHNVLGFFSSGILSSDVHGSPSPTPVQTHLSSTTHLMLADLKGSFHQKEVASPSTLGHQLASQNHNDVEEIEEKRVSSVHRSVGDSLSGGTEAAVARDAFEGMIETLSRTKESIGRATRLAIDCARYGIANEVVELLIRKLETESSFHRKVDLFFLVDSITQCSHTQRGIAGASYIPTVQAALPRLLGAAAPPGAGARENRRQCHKVLRLWLERKILPESVLRRYMDEIGVSNEDSSIGFNLRRPSRAERAIDDPIREMEGMLVDEYGSNATFQLPGFLSSHVFADEDEDLPTTPGKEATDATLTELRHGVGEAEASAVTLGDRRHRILEDVDGELEMEDVSGHPKDEKSLDGDISFEIDAQHQSSDRATELASNTSSDFHPLPEGSPPLPLDSPPPPPPLPSSPPPPPPPSSPSPPPLPPPPLPSLPPPPPLPSACPPPPPPPPLISQPPVPSQPPLPNQQILPLQSSQQPSGQLPYQAAMPREYCNIASGNQHVQMVAGNASHGSHVDASAKSEMYSQQAPSFVPAAVCNSIDPSGFNSSRQSEYGHNDIYLNTPVSQPNQQYQQGNPNFVQRQMLSGPPQNPPTHFSYAKPPVQPHPPHPYHHSYSSSSLMDGRRPFLGDEQWRMPSSEFKTENRQGVWMNGGRNPSHPGPPFSQEAYFQPPFERPPNNIGFQRPASNSIPSGAPISGHGIPQMLPSRQDISTLNYLLAPSEYFHYVLSVLNMELEYKMDLYCKERSALCINSVQLDGAVNTFGGSRLNSVHSSYPDKLDPGTFAPKCRPMFLTWTTEYLRVMDLVGTRQEVVSLKIEKTYNHVWNVDWDFLNKILAEKGFRFKWRYWLLELPKPG</sequence>
<evidence type="ECO:0000256" key="4">
    <source>
        <dbReference type="ARBA" id="ARBA00023015"/>
    </source>
</evidence>
<dbReference type="PROSITE" id="PS51391">
    <property type="entry name" value="CID"/>
    <property type="match status" value="1"/>
</dbReference>
<feature type="compositionally biased region" description="Basic and acidic residues" evidence="8">
    <location>
        <begin position="246"/>
        <end position="261"/>
    </location>
</feature>
<evidence type="ECO:0000256" key="6">
    <source>
        <dbReference type="ARBA" id="ARBA00023163"/>
    </source>
</evidence>
<feature type="region of interest" description="Disordered" evidence="8">
    <location>
        <begin position="1102"/>
        <end position="1248"/>
    </location>
</feature>
<dbReference type="Pfam" id="PF04818">
    <property type="entry name" value="CID"/>
    <property type="match status" value="1"/>
</dbReference>
<keyword evidence="4" id="KW-0805">Transcription regulation</keyword>
<feature type="compositionally biased region" description="Basic and acidic residues" evidence="8">
    <location>
        <begin position="340"/>
        <end position="351"/>
    </location>
</feature>
<feature type="domain" description="PWWP" evidence="9">
    <location>
        <begin position="20"/>
        <end position="66"/>
    </location>
</feature>
<evidence type="ECO:0000256" key="8">
    <source>
        <dbReference type="SAM" id="MobiDB-lite"/>
    </source>
</evidence>
<feature type="region of interest" description="Disordered" evidence="8">
    <location>
        <begin position="431"/>
        <end position="738"/>
    </location>
</feature>
<feature type="compositionally biased region" description="Polar residues" evidence="8">
    <location>
        <begin position="575"/>
        <end position="588"/>
    </location>
</feature>
<keyword evidence="12" id="KW-1185">Reference proteome</keyword>
<evidence type="ECO:0000259" key="9">
    <source>
        <dbReference type="PROSITE" id="PS50812"/>
    </source>
</evidence>
<dbReference type="Gene3D" id="2.30.30.140">
    <property type="match status" value="1"/>
</dbReference>
<protein>
    <recommendedName>
        <fullName evidence="13">CID domain-containing protein</fullName>
    </recommendedName>
</protein>
<evidence type="ECO:0000256" key="3">
    <source>
        <dbReference type="ARBA" id="ARBA00022664"/>
    </source>
</evidence>
<dbReference type="GO" id="GO:0009908">
    <property type="term" value="P:flower development"/>
    <property type="evidence" value="ECO:0007669"/>
    <property type="project" value="UniProtKB-KW"/>
</dbReference>
<keyword evidence="6" id="KW-0804">Transcription</keyword>
<feature type="compositionally biased region" description="Polar residues" evidence="8">
    <location>
        <begin position="716"/>
        <end position="729"/>
    </location>
</feature>
<evidence type="ECO:0000313" key="12">
    <source>
        <dbReference type="Proteomes" id="UP000029981"/>
    </source>
</evidence>
<evidence type="ECO:0008006" key="13">
    <source>
        <dbReference type="Google" id="ProtNLM"/>
    </source>
</evidence>
<dbReference type="EMBL" id="CM002924">
    <property type="protein sequence ID" value="KGN58511.1"/>
    <property type="molecule type" value="Genomic_DNA"/>
</dbReference>
<organism evidence="11 12">
    <name type="scientific">Cucumis sativus</name>
    <name type="common">Cucumber</name>
    <dbReference type="NCBI Taxonomy" id="3659"/>
    <lineage>
        <taxon>Eukaryota</taxon>
        <taxon>Viridiplantae</taxon>
        <taxon>Streptophyta</taxon>
        <taxon>Embryophyta</taxon>
        <taxon>Tracheophyta</taxon>
        <taxon>Spermatophyta</taxon>
        <taxon>Magnoliopsida</taxon>
        <taxon>eudicotyledons</taxon>
        <taxon>Gunneridae</taxon>
        <taxon>Pentapetalae</taxon>
        <taxon>rosids</taxon>
        <taxon>fabids</taxon>
        <taxon>Cucurbitales</taxon>
        <taxon>Cucurbitaceae</taxon>
        <taxon>Benincaseae</taxon>
        <taxon>Cucumis</taxon>
    </lineage>
</organism>
<feature type="compositionally biased region" description="Polar residues" evidence="8">
    <location>
        <begin position="552"/>
        <end position="566"/>
    </location>
</feature>
<dbReference type="Gene3D" id="1.25.40.90">
    <property type="match status" value="1"/>
</dbReference>
<evidence type="ECO:0000256" key="1">
    <source>
        <dbReference type="ARBA" id="ARBA00004123"/>
    </source>
</evidence>
<keyword evidence="3" id="KW-0507">mRNA processing</keyword>
<comment type="subcellular location">
    <subcellularLocation>
        <location evidence="1">Nucleus</location>
    </subcellularLocation>
</comment>
<dbReference type="InterPro" id="IPR008942">
    <property type="entry name" value="ENTH_VHS"/>
</dbReference>
<proteinExistence type="predicted"/>
<reference evidence="11 12" key="4">
    <citation type="journal article" date="2011" name="BMC Genomics">
        <title>RNA-Seq improves annotation of protein-coding genes in the cucumber genome.</title>
        <authorList>
            <person name="Li Z."/>
            <person name="Zhang Z."/>
            <person name="Yan P."/>
            <person name="Huang S."/>
            <person name="Fei Z."/>
            <person name="Lin K."/>
        </authorList>
    </citation>
    <scope>NUCLEOTIDE SEQUENCE [LARGE SCALE GENOMIC DNA]</scope>
    <source>
        <strain evidence="12">cv. 9930</strain>
    </source>
</reference>
<evidence type="ECO:0000313" key="11">
    <source>
        <dbReference type="EMBL" id="KGN58511.1"/>
    </source>
</evidence>
<feature type="compositionally biased region" description="Polar residues" evidence="8">
    <location>
        <begin position="225"/>
        <end position="245"/>
    </location>
</feature>
<evidence type="ECO:0000256" key="2">
    <source>
        <dbReference type="ARBA" id="ARBA00022473"/>
    </source>
</evidence>
<dbReference type="Gramene" id="KGN58511">
    <property type="protein sequence ID" value="KGN58511"/>
    <property type="gene ID" value="Csa_3G653430"/>
</dbReference>
<name>A0A0A0LEP0_CUCSA</name>
<dbReference type="SMART" id="SM00293">
    <property type="entry name" value="PWWP"/>
    <property type="match status" value="1"/>
</dbReference>
<dbReference type="PANTHER" id="PTHR12550">
    <property type="entry name" value="HEPATOMA-DERIVED GROWTH FACTOR-RELATED"/>
    <property type="match status" value="1"/>
</dbReference>
<feature type="compositionally biased region" description="Low complexity" evidence="8">
    <location>
        <begin position="682"/>
        <end position="703"/>
    </location>
</feature>
<reference evidence="11 12" key="2">
    <citation type="journal article" date="2009" name="PLoS ONE">
        <title>An integrated genetic and cytogenetic map of the cucumber genome.</title>
        <authorList>
            <person name="Ren Y."/>
            <person name="Zhang Z."/>
            <person name="Liu J."/>
            <person name="Staub J.E."/>
            <person name="Han Y."/>
            <person name="Cheng Z."/>
            <person name="Li X."/>
            <person name="Lu J."/>
            <person name="Miao H."/>
            <person name="Kang H."/>
            <person name="Xie B."/>
            <person name="Gu X."/>
            <person name="Wang X."/>
            <person name="Du Y."/>
            <person name="Jin W."/>
            <person name="Huang S."/>
        </authorList>
    </citation>
    <scope>NUCLEOTIDE SEQUENCE [LARGE SCALE GENOMIC DNA]</scope>
    <source>
        <strain evidence="12">cv. 9930</strain>
    </source>
</reference>
<dbReference type="GO" id="GO:0005634">
    <property type="term" value="C:nucleus"/>
    <property type="evidence" value="ECO:0000318"/>
    <property type="project" value="GO_Central"/>
</dbReference>
<dbReference type="OMA" id="GKHENSP"/>
<dbReference type="PANTHER" id="PTHR12550:SF70">
    <property type="entry name" value="JIL-1 ANCHORING AND STABILIZING PROTEIN, ISOFORM A"/>
    <property type="match status" value="1"/>
</dbReference>
<evidence type="ECO:0000256" key="7">
    <source>
        <dbReference type="ARBA" id="ARBA00023242"/>
    </source>
</evidence>
<accession>A0A0A0LEP0</accession>
<dbReference type="InterPro" id="IPR006569">
    <property type="entry name" value="CID_dom"/>
</dbReference>